<evidence type="ECO:0000256" key="4">
    <source>
        <dbReference type="ARBA" id="ARBA00022692"/>
    </source>
</evidence>
<feature type="transmembrane region" description="Helical" evidence="7">
    <location>
        <begin position="478"/>
        <end position="498"/>
    </location>
</feature>
<feature type="transmembrane region" description="Helical" evidence="7">
    <location>
        <begin position="267"/>
        <end position="289"/>
    </location>
</feature>
<dbReference type="OrthoDB" id="9812221at2"/>
<dbReference type="RefSeq" id="WP_134245325.1">
    <property type="nucleotide sequence ID" value="NZ_SNTY01000067.1"/>
</dbReference>
<sequence>MRHRCPYCSWLFISFDLSWLCFSLLPVRSLVANSIPAASSSQPVQSPIKVDPDYKTLLWLVALGFFMQSLDSTIVNTALPSIAQNLGESPLQMQSVVVAYVLSVAAVIPASGWLADRIGIRYAFLGAIVIFSLASLFCALSQNLNQLIAARVLQGVGGAMLLPVGRLAILRIVPRPQFLAAMSFITIPGLIGPLVGPALGGWLVEVASWHWIFLINLPIGIIGALLTLRVMPVLKNPAVPSFDISGYVLLVVGMVCLSLALDGLSDHSMVAVMLILLIMGIAAVVGYGFHAHKHSNALFRADLFQNRTFSIGIFGNLFARLGGGSIPFLMPLMLQLALGYSPVEAGLMMMPLILGAMTVKRIITPLIQRIGYRRVLVSNTLIVGLGIASFALIPADQPTWLKAIHFFVFGMFNSVQFTAMNTLTLKDLEQRHASSGNSLLSMIMMLSMSLGVAAAGAILSGFTAHYQTLHSQANVLSAFHATFICMGAMTMAATWIFWQLEPEDKQCKRQEQAEVGLPESS</sequence>
<evidence type="ECO:0000313" key="9">
    <source>
        <dbReference type="EMBL" id="TEU24199.1"/>
    </source>
</evidence>
<feature type="transmembrane region" description="Helical" evidence="7">
    <location>
        <begin position="345"/>
        <end position="363"/>
    </location>
</feature>
<dbReference type="GO" id="GO:0005886">
    <property type="term" value="C:plasma membrane"/>
    <property type="evidence" value="ECO:0007669"/>
    <property type="project" value="UniProtKB-SubCell"/>
</dbReference>
<dbReference type="PRINTS" id="PR01036">
    <property type="entry name" value="TCRTETB"/>
</dbReference>
<dbReference type="PANTHER" id="PTHR42718">
    <property type="entry name" value="MAJOR FACILITATOR SUPERFAMILY MULTIDRUG TRANSPORTER MFSC"/>
    <property type="match status" value="1"/>
</dbReference>
<dbReference type="EMBL" id="SNTY01000067">
    <property type="protein sequence ID" value="TEU24199.1"/>
    <property type="molecule type" value="Genomic_DNA"/>
</dbReference>
<evidence type="ECO:0000256" key="3">
    <source>
        <dbReference type="ARBA" id="ARBA00022475"/>
    </source>
</evidence>
<feature type="transmembrane region" description="Helical" evidence="7">
    <location>
        <begin position="209"/>
        <end position="230"/>
    </location>
</feature>
<accession>A0A4Y7X9H0</accession>
<feature type="transmembrane region" description="Helical" evidence="7">
    <location>
        <begin position="242"/>
        <end position="261"/>
    </location>
</feature>
<dbReference type="AlphaFoldDB" id="A0A4Y7X9H0"/>
<feature type="transmembrane region" description="Helical" evidence="7">
    <location>
        <begin position="309"/>
        <end position="333"/>
    </location>
</feature>
<organism evidence="9 10">
    <name type="scientific">Alkanindiges illinoisensis</name>
    <dbReference type="NCBI Taxonomy" id="197183"/>
    <lineage>
        <taxon>Bacteria</taxon>
        <taxon>Pseudomonadati</taxon>
        <taxon>Pseudomonadota</taxon>
        <taxon>Gammaproteobacteria</taxon>
        <taxon>Moraxellales</taxon>
        <taxon>Moraxellaceae</taxon>
        <taxon>Alkanindiges</taxon>
    </lineage>
</organism>
<proteinExistence type="predicted"/>
<keyword evidence="3" id="KW-1003">Cell membrane</keyword>
<gene>
    <name evidence="9" type="ORF">E2B99_12350</name>
</gene>
<feature type="domain" description="Major facilitator superfamily (MFS) profile" evidence="8">
    <location>
        <begin position="57"/>
        <end position="505"/>
    </location>
</feature>
<keyword evidence="6 7" id="KW-0472">Membrane</keyword>
<dbReference type="PROSITE" id="PS50850">
    <property type="entry name" value="MFS"/>
    <property type="match status" value="1"/>
</dbReference>
<evidence type="ECO:0000256" key="2">
    <source>
        <dbReference type="ARBA" id="ARBA00022448"/>
    </source>
</evidence>
<reference evidence="9 10" key="1">
    <citation type="submission" date="2019-03" db="EMBL/GenBank/DDBJ databases">
        <title>Alkanindiges illinoisensis: a potential pathogenic isolated from ascites of a gastric cancer patient with abdominal metastasis.</title>
        <authorList>
            <person name="Hu X."/>
            <person name="Yang B."/>
            <person name="Yan X."/>
            <person name="Lin L."/>
            <person name="Zhao H."/>
            <person name="Zhou F."/>
            <person name="Su B."/>
            <person name="Chen J."/>
            <person name="Rui Y."/>
            <person name="Wang Q."/>
            <person name="Zheng L."/>
        </authorList>
    </citation>
    <scope>NUCLEOTIDE SEQUENCE [LARGE SCALE GENOMIC DNA]</scope>
    <source>
        <strain evidence="9 10">NFYY 23406</strain>
    </source>
</reference>
<dbReference type="Gene3D" id="1.20.1250.20">
    <property type="entry name" value="MFS general substrate transporter like domains"/>
    <property type="match status" value="1"/>
</dbReference>
<comment type="caution">
    <text evidence="9">The sequence shown here is derived from an EMBL/GenBank/DDBJ whole genome shotgun (WGS) entry which is preliminary data.</text>
</comment>
<evidence type="ECO:0000313" key="10">
    <source>
        <dbReference type="Proteomes" id="UP000297834"/>
    </source>
</evidence>
<dbReference type="Proteomes" id="UP000297834">
    <property type="component" value="Unassembled WGS sequence"/>
</dbReference>
<dbReference type="SUPFAM" id="SSF103473">
    <property type="entry name" value="MFS general substrate transporter"/>
    <property type="match status" value="1"/>
</dbReference>
<dbReference type="Gene3D" id="1.20.1720.10">
    <property type="entry name" value="Multidrug resistance protein D"/>
    <property type="match status" value="1"/>
</dbReference>
<evidence type="ECO:0000256" key="1">
    <source>
        <dbReference type="ARBA" id="ARBA00004651"/>
    </source>
</evidence>
<name>A0A4Y7X9H0_9GAMM</name>
<feature type="transmembrane region" description="Helical" evidence="7">
    <location>
        <begin position="148"/>
        <end position="169"/>
    </location>
</feature>
<evidence type="ECO:0000256" key="7">
    <source>
        <dbReference type="SAM" id="Phobius"/>
    </source>
</evidence>
<evidence type="ECO:0000256" key="6">
    <source>
        <dbReference type="ARBA" id="ARBA00023136"/>
    </source>
</evidence>
<feature type="transmembrane region" description="Helical" evidence="7">
    <location>
        <begin position="399"/>
        <end position="419"/>
    </location>
</feature>
<dbReference type="InterPro" id="IPR036259">
    <property type="entry name" value="MFS_trans_sf"/>
</dbReference>
<keyword evidence="2" id="KW-0813">Transport</keyword>
<feature type="transmembrane region" description="Helical" evidence="7">
    <location>
        <begin position="97"/>
        <end position="115"/>
    </location>
</feature>
<dbReference type="GO" id="GO:0022857">
    <property type="term" value="F:transmembrane transporter activity"/>
    <property type="evidence" value="ECO:0007669"/>
    <property type="project" value="InterPro"/>
</dbReference>
<evidence type="ECO:0000256" key="5">
    <source>
        <dbReference type="ARBA" id="ARBA00022989"/>
    </source>
</evidence>
<dbReference type="STRING" id="1120977.GCA_000619845_02270"/>
<keyword evidence="5 7" id="KW-1133">Transmembrane helix</keyword>
<dbReference type="NCBIfam" id="TIGR00711">
    <property type="entry name" value="efflux_EmrB"/>
    <property type="match status" value="1"/>
</dbReference>
<keyword evidence="4 7" id="KW-0812">Transmembrane</keyword>
<dbReference type="PANTHER" id="PTHR42718:SF46">
    <property type="entry name" value="BLR6921 PROTEIN"/>
    <property type="match status" value="1"/>
</dbReference>
<feature type="transmembrane region" description="Helical" evidence="7">
    <location>
        <begin position="375"/>
        <end position="393"/>
    </location>
</feature>
<feature type="transmembrane region" description="Helical" evidence="7">
    <location>
        <begin position="439"/>
        <end position="466"/>
    </location>
</feature>
<dbReference type="InterPro" id="IPR020846">
    <property type="entry name" value="MFS_dom"/>
</dbReference>
<comment type="subcellular location">
    <subcellularLocation>
        <location evidence="1">Cell membrane</location>
        <topology evidence="1">Multi-pass membrane protein</topology>
    </subcellularLocation>
</comment>
<protein>
    <submittedName>
        <fullName evidence="9">DHA2 family efflux MFS transporter permease subunit</fullName>
    </submittedName>
</protein>
<keyword evidence="10" id="KW-1185">Reference proteome</keyword>
<dbReference type="InterPro" id="IPR011701">
    <property type="entry name" value="MFS"/>
</dbReference>
<dbReference type="NCBIfam" id="NF007799">
    <property type="entry name" value="PRK10504.1"/>
    <property type="match status" value="1"/>
</dbReference>
<dbReference type="Pfam" id="PF07690">
    <property type="entry name" value="MFS_1"/>
    <property type="match status" value="1"/>
</dbReference>
<dbReference type="CDD" id="cd17503">
    <property type="entry name" value="MFS_LmrB_MDR_like"/>
    <property type="match status" value="1"/>
</dbReference>
<feature type="transmembrane region" description="Helical" evidence="7">
    <location>
        <begin position="181"/>
        <end position="203"/>
    </location>
</feature>
<feature type="transmembrane region" description="Helical" evidence="7">
    <location>
        <begin position="122"/>
        <end position="142"/>
    </location>
</feature>
<dbReference type="InterPro" id="IPR004638">
    <property type="entry name" value="EmrB-like"/>
</dbReference>
<evidence type="ECO:0000259" key="8">
    <source>
        <dbReference type="PROSITE" id="PS50850"/>
    </source>
</evidence>